<evidence type="ECO:0000313" key="2">
    <source>
        <dbReference type="EMBL" id="MFC6006497.1"/>
    </source>
</evidence>
<protein>
    <submittedName>
        <fullName evidence="2">RrF2 family transcriptional regulator</fullName>
    </submittedName>
</protein>
<keyword evidence="3" id="KW-1185">Reference proteome</keyword>
<dbReference type="PROSITE" id="PS51197">
    <property type="entry name" value="HTH_RRF2_2"/>
    <property type="match status" value="1"/>
</dbReference>
<dbReference type="Gene3D" id="1.10.10.10">
    <property type="entry name" value="Winged helix-like DNA-binding domain superfamily/Winged helix DNA-binding domain"/>
    <property type="match status" value="1"/>
</dbReference>
<dbReference type="Pfam" id="PF02082">
    <property type="entry name" value="Rrf2"/>
    <property type="match status" value="1"/>
</dbReference>
<reference evidence="3" key="1">
    <citation type="journal article" date="2019" name="Int. J. Syst. Evol. Microbiol.">
        <title>The Global Catalogue of Microorganisms (GCM) 10K type strain sequencing project: providing services to taxonomists for standard genome sequencing and annotation.</title>
        <authorList>
            <consortium name="The Broad Institute Genomics Platform"/>
            <consortium name="The Broad Institute Genome Sequencing Center for Infectious Disease"/>
            <person name="Wu L."/>
            <person name="Ma J."/>
        </authorList>
    </citation>
    <scope>NUCLEOTIDE SEQUENCE [LARGE SCALE GENOMIC DNA]</scope>
    <source>
        <strain evidence="3">KACC 14249</strain>
    </source>
</reference>
<dbReference type="EMBL" id="JBHSRD010000003">
    <property type="protein sequence ID" value="MFC6006497.1"/>
    <property type="molecule type" value="Genomic_DNA"/>
</dbReference>
<dbReference type="Proteomes" id="UP001596189">
    <property type="component" value="Unassembled WGS sequence"/>
</dbReference>
<evidence type="ECO:0000256" key="1">
    <source>
        <dbReference type="ARBA" id="ARBA00023125"/>
    </source>
</evidence>
<comment type="caution">
    <text evidence="2">The sequence shown here is derived from an EMBL/GenBank/DDBJ whole genome shotgun (WGS) entry which is preliminary data.</text>
</comment>
<evidence type="ECO:0000313" key="3">
    <source>
        <dbReference type="Proteomes" id="UP001596189"/>
    </source>
</evidence>
<accession>A0ABW1JB43</accession>
<dbReference type="NCBIfam" id="TIGR00738">
    <property type="entry name" value="rrf2_super"/>
    <property type="match status" value="1"/>
</dbReference>
<keyword evidence="1" id="KW-0238">DNA-binding</keyword>
<organism evidence="2 3">
    <name type="scientific">Angustibacter luteus</name>
    <dbReference type="NCBI Taxonomy" id="658456"/>
    <lineage>
        <taxon>Bacteria</taxon>
        <taxon>Bacillati</taxon>
        <taxon>Actinomycetota</taxon>
        <taxon>Actinomycetes</taxon>
        <taxon>Kineosporiales</taxon>
        <taxon>Kineosporiaceae</taxon>
    </lineage>
</organism>
<proteinExistence type="predicted"/>
<dbReference type="PANTHER" id="PTHR33221:SF5">
    <property type="entry name" value="HTH-TYPE TRANSCRIPTIONAL REGULATOR ISCR"/>
    <property type="match status" value="1"/>
</dbReference>
<gene>
    <name evidence="2" type="ORF">ACFQDO_05065</name>
</gene>
<dbReference type="SUPFAM" id="SSF46785">
    <property type="entry name" value="Winged helix' DNA-binding domain"/>
    <property type="match status" value="1"/>
</dbReference>
<name>A0ABW1JB43_9ACTN</name>
<dbReference type="RefSeq" id="WP_345717984.1">
    <property type="nucleotide sequence ID" value="NZ_BAABFP010000008.1"/>
</dbReference>
<dbReference type="InterPro" id="IPR036390">
    <property type="entry name" value="WH_DNA-bd_sf"/>
</dbReference>
<dbReference type="InterPro" id="IPR000944">
    <property type="entry name" value="Tscrpt_reg_Rrf2"/>
</dbReference>
<dbReference type="PANTHER" id="PTHR33221">
    <property type="entry name" value="WINGED HELIX-TURN-HELIX TRANSCRIPTIONAL REGULATOR, RRF2 FAMILY"/>
    <property type="match status" value="1"/>
</dbReference>
<sequence>MRLSARVDYAVRACVVLATQQGDGAGEPSGGWTKADDIAAAQAIPAQFLDTILRDLRRGGLLDSRRGQDGGHRLARPAAQITVAEVIRAIDGPLALVRGLRPENLAYPDSGAAVQQLWLRLRAAEREVLDGTTIADLAP</sequence>
<dbReference type="InterPro" id="IPR036388">
    <property type="entry name" value="WH-like_DNA-bd_sf"/>
</dbReference>